<evidence type="ECO:0000313" key="3">
    <source>
        <dbReference type="Proteomes" id="UP000694406"/>
    </source>
</evidence>
<dbReference type="GeneTree" id="ENSGT00970000197355"/>
<evidence type="ECO:0000259" key="1">
    <source>
        <dbReference type="PROSITE" id="PS50209"/>
    </source>
</evidence>
<accession>A0A8C5RCT0</accession>
<dbReference type="Gene3D" id="1.10.533.10">
    <property type="entry name" value="Death Domain, Fas"/>
    <property type="match status" value="1"/>
</dbReference>
<proteinExistence type="predicted"/>
<dbReference type="AlphaFoldDB" id="A0A8C5RCT0"/>
<dbReference type="PROSITE" id="PS50209">
    <property type="entry name" value="CARD"/>
    <property type="match status" value="1"/>
</dbReference>
<keyword evidence="3" id="KW-1185">Reference proteome</keyword>
<dbReference type="SUPFAM" id="SSF47986">
    <property type="entry name" value="DEATH domain"/>
    <property type="match status" value="1"/>
</dbReference>
<organism evidence="2 3">
    <name type="scientific">Laticauda laticaudata</name>
    <name type="common">Blue-ringed sea krait</name>
    <name type="synonym">Blue-lipped sea krait</name>
    <dbReference type="NCBI Taxonomy" id="8630"/>
    <lineage>
        <taxon>Eukaryota</taxon>
        <taxon>Metazoa</taxon>
        <taxon>Chordata</taxon>
        <taxon>Craniata</taxon>
        <taxon>Vertebrata</taxon>
        <taxon>Euteleostomi</taxon>
        <taxon>Lepidosauria</taxon>
        <taxon>Squamata</taxon>
        <taxon>Bifurcata</taxon>
        <taxon>Unidentata</taxon>
        <taxon>Episquamata</taxon>
        <taxon>Toxicofera</taxon>
        <taxon>Serpentes</taxon>
        <taxon>Colubroidea</taxon>
        <taxon>Elapidae</taxon>
        <taxon>Laticaudinae</taxon>
        <taxon>Laticauda</taxon>
    </lineage>
</organism>
<dbReference type="Proteomes" id="UP000694406">
    <property type="component" value="Unplaced"/>
</dbReference>
<name>A0A8C5RCT0_LATLA</name>
<protein>
    <recommendedName>
        <fullName evidence="1">CARD domain-containing protein</fullName>
    </recommendedName>
</protein>
<dbReference type="InterPro" id="IPR001315">
    <property type="entry name" value="CARD"/>
</dbReference>
<evidence type="ECO:0000313" key="2">
    <source>
        <dbReference type="Ensembl" id="ENSLLTP00000000436.1"/>
    </source>
</evidence>
<reference evidence="2" key="1">
    <citation type="submission" date="2025-08" db="UniProtKB">
        <authorList>
            <consortium name="Ensembl"/>
        </authorList>
    </citation>
    <scope>IDENTIFICATION</scope>
</reference>
<dbReference type="Ensembl" id="ENSLLTT00000000447.1">
    <property type="protein sequence ID" value="ENSLLTP00000000436.1"/>
    <property type="gene ID" value="ENSLLTG00000000351.1"/>
</dbReference>
<feature type="domain" description="CARD" evidence="1">
    <location>
        <begin position="1"/>
        <end position="74"/>
    </location>
</feature>
<dbReference type="Pfam" id="PF00619">
    <property type="entry name" value="CARD"/>
    <property type="match status" value="1"/>
</dbReference>
<sequence length="95" mass="10678">MTDGRLNHLLDVLRAQQLLPKADYEMITSYPTLTVRTRALIDTCLSLGEQAAETVVTVLSSSKGSLLLRRLQTNPQEVRQLVHLLEQIIPLVLRT</sequence>
<reference evidence="2" key="2">
    <citation type="submission" date="2025-09" db="UniProtKB">
        <authorList>
            <consortium name="Ensembl"/>
        </authorList>
    </citation>
    <scope>IDENTIFICATION</scope>
</reference>
<dbReference type="InterPro" id="IPR011029">
    <property type="entry name" value="DEATH-like_dom_sf"/>
</dbReference>
<dbReference type="GO" id="GO:0042981">
    <property type="term" value="P:regulation of apoptotic process"/>
    <property type="evidence" value="ECO:0007669"/>
    <property type="project" value="InterPro"/>
</dbReference>